<reference evidence="6" key="1">
    <citation type="journal article" date="2019" name="Int. J. Syst. Evol. Microbiol.">
        <title>The Global Catalogue of Microorganisms (GCM) 10K type strain sequencing project: providing services to taxonomists for standard genome sequencing and annotation.</title>
        <authorList>
            <consortium name="The Broad Institute Genomics Platform"/>
            <consortium name="The Broad Institute Genome Sequencing Center for Infectious Disease"/>
            <person name="Wu L."/>
            <person name="Ma J."/>
        </authorList>
    </citation>
    <scope>NUCLEOTIDE SEQUENCE [LARGE SCALE GENOMIC DNA]</scope>
    <source>
        <strain evidence="6">CGMCC 1.15474</strain>
    </source>
</reference>
<dbReference type="EMBL" id="JBHUIK010000006">
    <property type="protein sequence ID" value="MFD2216099.1"/>
    <property type="molecule type" value="Genomic_DNA"/>
</dbReference>
<dbReference type="RefSeq" id="WP_247339620.1">
    <property type="nucleotide sequence ID" value="NZ_CP095550.1"/>
</dbReference>
<protein>
    <submittedName>
        <fullName evidence="5">TetR/AcrR family transcriptional regulator</fullName>
    </submittedName>
</protein>
<accession>A0ABW5C341</accession>
<feature type="DNA-binding region" description="H-T-H motif" evidence="3">
    <location>
        <begin position="25"/>
        <end position="44"/>
    </location>
</feature>
<dbReference type="InterPro" id="IPR009057">
    <property type="entry name" value="Homeodomain-like_sf"/>
</dbReference>
<dbReference type="Proteomes" id="UP001597318">
    <property type="component" value="Unassembled WGS sequence"/>
</dbReference>
<dbReference type="PANTHER" id="PTHR43479">
    <property type="entry name" value="ACREF/ENVCD OPERON REPRESSOR-RELATED"/>
    <property type="match status" value="1"/>
</dbReference>
<evidence type="ECO:0000256" key="1">
    <source>
        <dbReference type="ARBA" id="ARBA00022491"/>
    </source>
</evidence>
<dbReference type="Pfam" id="PF00440">
    <property type="entry name" value="TetR_N"/>
    <property type="match status" value="1"/>
</dbReference>
<sequence length="298" mass="34854">MDEKRKLLIDAATKIFSKKGYFSTSVQEIAEQCSMSKASLYKMFSSKEELFIEVFEYHQNMMFKKAFRYSTDESLSPRDLLLKQLSTQIEDFIERKDFILMQLKDVPLSENSDFRLLMQKMRFRITQWQKECLLQAYGNHINLYCWDLTITLQGLIKEFLSILANKNEKVNVLAISTYIVDRLDSIVNDLLTTRPDPLLTEERILHFLNLTNSSSISKTDEIAKQFLIIEQYISNYNNEETKNNLSSSLNLLKDELKAQKPRSFLIDVLLHYFEKEVGLTQTTIKLRSLITELYTGGN</sequence>
<evidence type="ECO:0000313" key="6">
    <source>
        <dbReference type="Proteomes" id="UP001597318"/>
    </source>
</evidence>
<keyword evidence="6" id="KW-1185">Reference proteome</keyword>
<dbReference type="PRINTS" id="PR00455">
    <property type="entry name" value="HTHTETR"/>
</dbReference>
<organism evidence="5 6">
    <name type="scientific">Metabacillus endolithicus</name>
    <dbReference type="NCBI Taxonomy" id="1535204"/>
    <lineage>
        <taxon>Bacteria</taxon>
        <taxon>Bacillati</taxon>
        <taxon>Bacillota</taxon>
        <taxon>Bacilli</taxon>
        <taxon>Bacillales</taxon>
        <taxon>Bacillaceae</taxon>
        <taxon>Metabacillus</taxon>
    </lineage>
</organism>
<keyword evidence="1" id="KW-0678">Repressor</keyword>
<dbReference type="InterPro" id="IPR001647">
    <property type="entry name" value="HTH_TetR"/>
</dbReference>
<comment type="caution">
    <text evidence="5">The sequence shown here is derived from an EMBL/GenBank/DDBJ whole genome shotgun (WGS) entry which is preliminary data.</text>
</comment>
<feature type="domain" description="HTH tetR-type" evidence="4">
    <location>
        <begin position="2"/>
        <end position="62"/>
    </location>
</feature>
<evidence type="ECO:0000313" key="5">
    <source>
        <dbReference type="EMBL" id="MFD2216099.1"/>
    </source>
</evidence>
<dbReference type="SUPFAM" id="SSF46689">
    <property type="entry name" value="Homeodomain-like"/>
    <property type="match status" value="1"/>
</dbReference>
<evidence type="ECO:0000256" key="3">
    <source>
        <dbReference type="PROSITE-ProRule" id="PRU00335"/>
    </source>
</evidence>
<name>A0ABW5C341_9BACI</name>
<proteinExistence type="predicted"/>
<evidence type="ECO:0000259" key="4">
    <source>
        <dbReference type="PROSITE" id="PS50977"/>
    </source>
</evidence>
<keyword evidence="2 3" id="KW-0238">DNA-binding</keyword>
<evidence type="ECO:0000256" key="2">
    <source>
        <dbReference type="ARBA" id="ARBA00023125"/>
    </source>
</evidence>
<dbReference type="PROSITE" id="PS50977">
    <property type="entry name" value="HTH_TETR_2"/>
    <property type="match status" value="1"/>
</dbReference>
<dbReference type="PANTHER" id="PTHR43479:SF22">
    <property type="entry name" value="TRANSCRIPTIONAL REGULATOR, TETR FAMILY"/>
    <property type="match status" value="1"/>
</dbReference>
<dbReference type="Gene3D" id="1.10.357.10">
    <property type="entry name" value="Tetracycline Repressor, domain 2"/>
    <property type="match status" value="1"/>
</dbReference>
<gene>
    <name evidence="5" type="ORF">ACFSKK_20720</name>
</gene>
<dbReference type="InterPro" id="IPR050624">
    <property type="entry name" value="HTH-type_Tx_Regulator"/>
</dbReference>